<protein>
    <submittedName>
        <fullName evidence="1">Uncharacterized protein</fullName>
    </submittedName>
</protein>
<name>N6UWT4_9HYPH</name>
<dbReference type="EMBL" id="AQHN01000072">
    <property type="protein sequence ID" value="ENN86115.1"/>
    <property type="molecule type" value="Genomic_DNA"/>
</dbReference>
<organism evidence="1 2">
    <name type="scientific">Rhizobium freirei PRF 81</name>
    <dbReference type="NCBI Taxonomy" id="363754"/>
    <lineage>
        <taxon>Bacteria</taxon>
        <taxon>Pseudomonadati</taxon>
        <taxon>Pseudomonadota</taxon>
        <taxon>Alphaproteobacteria</taxon>
        <taxon>Hyphomicrobiales</taxon>
        <taxon>Rhizobiaceae</taxon>
        <taxon>Rhizobium/Agrobacterium group</taxon>
        <taxon>Rhizobium</taxon>
    </lineage>
</organism>
<dbReference type="AlphaFoldDB" id="N6UWT4"/>
<accession>N6UWT4</accession>
<keyword evidence="2" id="KW-1185">Reference proteome</keyword>
<gene>
    <name evidence="1" type="ORF">RHSP_32539</name>
</gene>
<sequence>MIGRLFARHDRRGVQIAVGDVREDRAVGDTQAIHADDAGIGIDDRHRIVLRAHLAGAAGVIGALQMFAQEGIDLIVGLNICPRLDFSAAIVVESLLPEDLAGEAHAMAELLPVFRMAHIVEADHRIGLRIGGAQRHVAARFRQIVADMHLEAVAPGRRLAVIADGNRQEVILDIRLLDAGRRAQERTGFELVGGAEPLLEEQPLRARDPLHVPGQPGIERHRLHADLLEIEFHMVLQVRADARSVELHLDPHVAQVLTRSDAGEHQQLRGVERGGGDDHLAVRPDHLDLAVALDFDAGRAAVFDDDLAGEAADELHVRPFEGRLEIGCRRGPAPAHPGRLFHQAEAFLLAAVVILCRLEACLLAGLDEGVEQRVADVAPAHMQRAVGAAPSLFAAMRMLHPLEVGQHIGIGPALGAEFFPAIEVLGMAAHIDHAVDRGGAADHLAARRGDAAVIELRLRLGKIAPIVAVHAHRPGKGGRHLDERAEIAASELQNDDRMLAVLRQTGSHGGAGRARADDDEICLHDHVLQGRKSRRFYTLPLRGRVGRRPGRGDHCIRIAAGHPHPPLCGDLPPQGGGGSIRRLYRPHADIDGLQFRIMLQCRQRILAAEAGLLGAAEGNLHRGEIVGVDPERAGFELVDDAVGTGEVGSEDAAGKAEFGGIGAGDHLGLVIEIENTHDWPEDFFAGDRHIVGDIGKHGRLNVIAFARDIVRDAAAGQQRRALGLALFDIGEHLFALSPGDHRADLRCLVHRVADEHSVGAGLQALQEFGLDLAVDKDAGAVGADLAGRIEIAEHRAADGAVDIGIVEDDQRRLAAELHGDMLEVAGGRSRHLAARRHGAGQRHLRHIRMVDEQRPGLAVALDDIVKALGQAGFDKDFSNLQRAERRVFRRLEYHGVAGDEGRRALPAGDLLRIVPCADADADAERHALGIGEVAAERDVGAVEAGGRDAAEEFEAVGARRWVGDNGFLDRLARIQRFQLGKLAVTLAHDIGRALQDAAACRRAHGRPFRLCPAGASDRLLDDGRRRCVQAGDHFAGRRIDAFNKGAVGVLDIFPVDEMRGFRLCAHYRTLNSS</sequence>
<proteinExistence type="predicted"/>
<comment type="caution">
    <text evidence="1">The sequence shown here is derived from an EMBL/GenBank/DDBJ whole genome shotgun (WGS) entry which is preliminary data.</text>
</comment>
<dbReference type="Proteomes" id="UP000012429">
    <property type="component" value="Unassembled WGS sequence"/>
</dbReference>
<reference evidence="1 2" key="1">
    <citation type="journal article" date="2012" name="BMC Genomics">
        <title>Genomic basis of broad host range and environmental adaptability of Rhizobium tropici CIAT 899 and Rhizobium sp. PRF 81 which are used in inoculants for common bean (Phaseolus vulgaris L.).</title>
        <authorList>
            <person name="Ormeno-Orrillo E."/>
            <person name="Menna P."/>
            <person name="Almeida L.G."/>
            <person name="Ollero F.J."/>
            <person name="Nicolas M.F."/>
            <person name="Pains Rodrigues E."/>
            <person name="Shigueyoshi Nakatani A."/>
            <person name="Silva Batista J.S."/>
            <person name="Oliveira Chueire L.M."/>
            <person name="Souza R.C."/>
            <person name="Ribeiro Vasconcelos A.T."/>
            <person name="Megias M."/>
            <person name="Hungria M."/>
            <person name="Martinez-Romero E."/>
        </authorList>
    </citation>
    <scope>NUCLEOTIDE SEQUENCE [LARGE SCALE GENOMIC DNA]</scope>
    <source>
        <strain evidence="1 2">PRF 81</strain>
    </source>
</reference>
<dbReference type="STRING" id="363754.RHSP_32539"/>
<evidence type="ECO:0000313" key="1">
    <source>
        <dbReference type="EMBL" id="ENN86115.1"/>
    </source>
</evidence>
<evidence type="ECO:0000313" key="2">
    <source>
        <dbReference type="Proteomes" id="UP000012429"/>
    </source>
</evidence>